<dbReference type="AlphaFoldDB" id="A0A8J3A790"/>
<dbReference type="Pfam" id="PF00080">
    <property type="entry name" value="Sod_Cu"/>
    <property type="match status" value="1"/>
</dbReference>
<dbReference type="CDD" id="cd00305">
    <property type="entry name" value="Cu-Zn_Superoxide_Dismutase"/>
    <property type="match status" value="1"/>
</dbReference>
<evidence type="ECO:0000259" key="2">
    <source>
        <dbReference type="Pfam" id="PF00080"/>
    </source>
</evidence>
<gene>
    <name evidence="3" type="ORF">GCM10011355_20150</name>
</gene>
<sequence>MLARSPHDQFMQLPEDSMYRSITAAIAASIIAAGSVACADQTVEDQTVEENREVDAASDSTMTAEQARRANMGETEMTDEGPAEAQAVLMDPEGNEVGTVSFTQTPNGVLIRAGLTNVPAGEHGFHIHETGACSPDFGAAGGHYAPRGNDHGALSENGLHAGDMPNIFVSEDGTLVTEVLNTNISLLADETGTLFDEDGSAVMIHSGPDDYQSQPSGAAGDRIACGVVERM</sequence>
<dbReference type="SUPFAM" id="SSF49329">
    <property type="entry name" value="Cu,Zn superoxide dismutase-like"/>
    <property type="match status" value="1"/>
</dbReference>
<organism evidence="3 4">
    <name type="scientific">Aquisalinus luteolus</name>
    <dbReference type="NCBI Taxonomy" id="1566827"/>
    <lineage>
        <taxon>Bacteria</taxon>
        <taxon>Pseudomonadati</taxon>
        <taxon>Pseudomonadota</taxon>
        <taxon>Alphaproteobacteria</taxon>
        <taxon>Parvularculales</taxon>
        <taxon>Parvularculaceae</taxon>
        <taxon>Aquisalinus</taxon>
    </lineage>
</organism>
<dbReference type="EMBL" id="BMGZ01000002">
    <property type="protein sequence ID" value="GGH97879.1"/>
    <property type="molecule type" value="Genomic_DNA"/>
</dbReference>
<dbReference type="InterPro" id="IPR024134">
    <property type="entry name" value="SOD_Cu/Zn_/chaperone"/>
</dbReference>
<dbReference type="InterPro" id="IPR001424">
    <property type="entry name" value="SOD_Cu_Zn_dom"/>
</dbReference>
<evidence type="ECO:0000313" key="3">
    <source>
        <dbReference type="EMBL" id="GGH97879.1"/>
    </source>
</evidence>
<comment type="similarity">
    <text evidence="1">Belongs to the Cu-Zn superoxide dismutase family.</text>
</comment>
<name>A0A8J3A790_9PROT</name>
<comment type="caution">
    <text evidence="3">The sequence shown here is derived from an EMBL/GenBank/DDBJ whole genome shotgun (WGS) entry which is preliminary data.</text>
</comment>
<reference evidence="3" key="2">
    <citation type="submission" date="2020-09" db="EMBL/GenBank/DDBJ databases">
        <authorList>
            <person name="Sun Q."/>
            <person name="Zhou Y."/>
        </authorList>
    </citation>
    <scope>NUCLEOTIDE SEQUENCE</scope>
    <source>
        <strain evidence="3">CGMCC 1.14984</strain>
    </source>
</reference>
<dbReference type="GO" id="GO:0005507">
    <property type="term" value="F:copper ion binding"/>
    <property type="evidence" value="ECO:0007669"/>
    <property type="project" value="InterPro"/>
</dbReference>
<accession>A0A8J3A790</accession>
<dbReference type="PRINTS" id="PR00068">
    <property type="entry name" value="CUZNDISMTASE"/>
</dbReference>
<evidence type="ECO:0000256" key="1">
    <source>
        <dbReference type="ARBA" id="ARBA00010457"/>
    </source>
</evidence>
<proteinExistence type="inferred from homology"/>
<dbReference type="Gene3D" id="2.60.40.200">
    <property type="entry name" value="Superoxide dismutase, copper/zinc binding domain"/>
    <property type="match status" value="1"/>
</dbReference>
<evidence type="ECO:0000313" key="4">
    <source>
        <dbReference type="Proteomes" id="UP000621856"/>
    </source>
</evidence>
<reference evidence="3" key="1">
    <citation type="journal article" date="2014" name="Int. J. Syst. Evol. Microbiol.">
        <title>Complete genome sequence of Corynebacterium casei LMG S-19264T (=DSM 44701T), isolated from a smear-ripened cheese.</title>
        <authorList>
            <consortium name="US DOE Joint Genome Institute (JGI-PGF)"/>
            <person name="Walter F."/>
            <person name="Albersmeier A."/>
            <person name="Kalinowski J."/>
            <person name="Ruckert C."/>
        </authorList>
    </citation>
    <scope>NUCLEOTIDE SEQUENCE</scope>
    <source>
        <strain evidence="3">CGMCC 1.14984</strain>
    </source>
</reference>
<feature type="domain" description="Superoxide dismutase copper/zinc binding" evidence="2">
    <location>
        <begin position="98"/>
        <end position="228"/>
    </location>
</feature>
<dbReference type="GO" id="GO:0006801">
    <property type="term" value="P:superoxide metabolic process"/>
    <property type="evidence" value="ECO:0007669"/>
    <property type="project" value="InterPro"/>
</dbReference>
<dbReference type="Proteomes" id="UP000621856">
    <property type="component" value="Unassembled WGS sequence"/>
</dbReference>
<protein>
    <recommendedName>
        <fullName evidence="2">Superoxide dismutase copper/zinc binding domain-containing protein</fullName>
    </recommendedName>
</protein>
<dbReference type="InterPro" id="IPR036423">
    <property type="entry name" value="SOD-like_Cu/Zn_dom_sf"/>
</dbReference>
<dbReference type="PANTHER" id="PTHR10003">
    <property type="entry name" value="SUPEROXIDE DISMUTASE CU-ZN -RELATED"/>
    <property type="match status" value="1"/>
</dbReference>